<dbReference type="InterPro" id="IPR000843">
    <property type="entry name" value="HTH_LacI"/>
</dbReference>
<protein>
    <submittedName>
        <fullName evidence="1">LacI family transcriptional regulator</fullName>
    </submittedName>
</protein>
<dbReference type="Proteomes" id="UP000287394">
    <property type="component" value="Chromosome"/>
</dbReference>
<dbReference type="KEGG" id="ccot:CCAX7_23020"/>
<evidence type="ECO:0000313" key="2">
    <source>
        <dbReference type="Proteomes" id="UP000287394"/>
    </source>
</evidence>
<dbReference type="SMART" id="SM00354">
    <property type="entry name" value="HTH_LACI"/>
    <property type="match status" value="1"/>
</dbReference>
<name>A0A402CUZ9_9BACT</name>
<dbReference type="EMBL" id="AP025739">
    <property type="protein sequence ID" value="BDI30251.1"/>
    <property type="molecule type" value="Genomic_DNA"/>
</dbReference>
<dbReference type="SUPFAM" id="SSF53822">
    <property type="entry name" value="Periplasmic binding protein-like I"/>
    <property type="match status" value="1"/>
</dbReference>
<dbReference type="RefSeq" id="WP_119321221.1">
    <property type="nucleotide sequence ID" value="NZ_AP025739.1"/>
</dbReference>
<dbReference type="PANTHER" id="PTHR30146">
    <property type="entry name" value="LACI-RELATED TRANSCRIPTIONAL REPRESSOR"/>
    <property type="match status" value="1"/>
</dbReference>
<keyword evidence="2" id="KW-1185">Reference proteome</keyword>
<dbReference type="InterPro" id="IPR010982">
    <property type="entry name" value="Lambda_DNA-bd_dom_sf"/>
</dbReference>
<dbReference type="CDD" id="cd01392">
    <property type="entry name" value="HTH_LacI"/>
    <property type="match status" value="1"/>
</dbReference>
<dbReference type="FunCoup" id="A0A402CUZ9">
    <property type="interactions" value="89"/>
</dbReference>
<dbReference type="OrthoDB" id="9798934at2"/>
<reference evidence="1 2" key="1">
    <citation type="journal article" date="2019" name="Int. J. Syst. Evol. Microbiol.">
        <title>Capsulimonas corticalis gen. nov., sp. nov., an aerobic capsulated bacterium, of a novel bacterial order, Capsulimonadales ord. nov., of the class Armatimonadia of the phylum Armatimonadetes.</title>
        <authorList>
            <person name="Li J."/>
            <person name="Kudo C."/>
            <person name="Tonouchi A."/>
        </authorList>
    </citation>
    <scope>NUCLEOTIDE SEQUENCE [LARGE SCALE GENOMIC DNA]</scope>
    <source>
        <strain evidence="1 2">AX-7</strain>
    </source>
</reference>
<dbReference type="SUPFAM" id="SSF47413">
    <property type="entry name" value="lambda repressor-like DNA-binding domains"/>
    <property type="match status" value="1"/>
</dbReference>
<dbReference type="Gene3D" id="3.40.50.2300">
    <property type="match status" value="2"/>
</dbReference>
<dbReference type="GO" id="GO:0000976">
    <property type="term" value="F:transcription cis-regulatory region binding"/>
    <property type="evidence" value="ECO:0007669"/>
    <property type="project" value="TreeGrafter"/>
</dbReference>
<accession>A0A402CUZ9</accession>
<dbReference type="Pfam" id="PF13377">
    <property type="entry name" value="Peripla_BP_3"/>
    <property type="match status" value="1"/>
</dbReference>
<dbReference type="AlphaFoldDB" id="A0A402CUZ9"/>
<proteinExistence type="predicted"/>
<dbReference type="GO" id="GO:0003700">
    <property type="term" value="F:DNA-binding transcription factor activity"/>
    <property type="evidence" value="ECO:0007669"/>
    <property type="project" value="TreeGrafter"/>
</dbReference>
<dbReference type="InterPro" id="IPR046335">
    <property type="entry name" value="LacI/GalR-like_sensor"/>
</dbReference>
<dbReference type="CDD" id="cd06267">
    <property type="entry name" value="PBP1_LacI_sugar_binding-like"/>
    <property type="match status" value="1"/>
</dbReference>
<evidence type="ECO:0000313" key="1">
    <source>
        <dbReference type="EMBL" id="BDI30251.1"/>
    </source>
</evidence>
<dbReference type="Gene3D" id="1.10.260.40">
    <property type="entry name" value="lambda repressor-like DNA-binding domains"/>
    <property type="match status" value="1"/>
</dbReference>
<dbReference type="PROSITE" id="PS00356">
    <property type="entry name" value="HTH_LACI_1"/>
    <property type="match status" value="1"/>
</dbReference>
<dbReference type="Pfam" id="PF00356">
    <property type="entry name" value="LacI"/>
    <property type="match status" value="1"/>
</dbReference>
<dbReference type="PROSITE" id="PS50932">
    <property type="entry name" value="HTH_LACI_2"/>
    <property type="match status" value="1"/>
</dbReference>
<sequence length="333" mass="36599">MPTIKDIARISGVSLATVSYVLNNRPGKVSPEKRERVLAAIRQTNYRPRQSLQRAALPDCLTLGLAVGSASRDIYYQAMLDNLHNVLDALGHNSLIFTSRLFYEDPLLSIRTYCDGRCDGLIVVSPTVGNALVRTLRERGFPHILVGNSGDDALSSSCEIDNIAAARVAVGELLRLGHRRIAYCRGSHETRATWQREEGYRQILEEANIPIDDRWIGESVGGRAWLRNLLTLPAAERPTAIFSFCDSLARDILVLIKESGVSVPGEISVVSVDDLGAEVTDPPLTTVRQPFEEISRAAAEILLARIRDPRLGPEQRLIEGEMVRRSSVGPAPA</sequence>
<dbReference type="InterPro" id="IPR028082">
    <property type="entry name" value="Peripla_BP_I"/>
</dbReference>
<dbReference type="PRINTS" id="PR00036">
    <property type="entry name" value="HTHLACI"/>
</dbReference>
<organism evidence="1 2">
    <name type="scientific">Capsulimonas corticalis</name>
    <dbReference type="NCBI Taxonomy" id="2219043"/>
    <lineage>
        <taxon>Bacteria</taxon>
        <taxon>Bacillati</taxon>
        <taxon>Armatimonadota</taxon>
        <taxon>Armatimonadia</taxon>
        <taxon>Capsulimonadales</taxon>
        <taxon>Capsulimonadaceae</taxon>
        <taxon>Capsulimonas</taxon>
    </lineage>
</organism>
<dbReference type="PANTHER" id="PTHR30146:SF109">
    <property type="entry name" value="HTH-TYPE TRANSCRIPTIONAL REGULATOR GALS"/>
    <property type="match status" value="1"/>
</dbReference>
<gene>
    <name evidence="1" type="ORF">CCAX7_23020</name>
</gene>